<protein>
    <submittedName>
        <fullName evidence="3">Metallophosphoesterase</fullName>
    </submittedName>
</protein>
<feature type="domain" description="Calcineurin-like phosphoesterase" evidence="2">
    <location>
        <begin position="1"/>
        <end position="197"/>
    </location>
</feature>
<dbReference type="PANTHER" id="PTHR30337:SF7">
    <property type="entry name" value="PHOSPHOESTERASE"/>
    <property type="match status" value="1"/>
</dbReference>
<evidence type="ECO:0000256" key="1">
    <source>
        <dbReference type="ARBA" id="ARBA00022801"/>
    </source>
</evidence>
<evidence type="ECO:0000313" key="3">
    <source>
        <dbReference type="EMBL" id="OHV24401.1"/>
    </source>
</evidence>
<organism evidence="3 4">
    <name type="scientific">Parafrankia soli</name>
    <dbReference type="NCBI Taxonomy" id="2599596"/>
    <lineage>
        <taxon>Bacteria</taxon>
        <taxon>Bacillati</taxon>
        <taxon>Actinomycetota</taxon>
        <taxon>Actinomycetes</taxon>
        <taxon>Frankiales</taxon>
        <taxon>Frankiaceae</taxon>
        <taxon>Parafrankia</taxon>
    </lineage>
</organism>
<evidence type="ECO:0000259" key="2">
    <source>
        <dbReference type="Pfam" id="PF00149"/>
    </source>
</evidence>
<dbReference type="InterPro" id="IPR004843">
    <property type="entry name" value="Calcineurin-like_PHP"/>
</dbReference>
<reference evidence="4" key="1">
    <citation type="submission" date="2016-07" db="EMBL/GenBank/DDBJ databases">
        <title>Frankia sp. NRRL B-16219 Genome sequencing.</title>
        <authorList>
            <person name="Ghodhbane-Gtari F."/>
            <person name="Swanson E."/>
            <person name="Gueddou A."/>
            <person name="Louati M."/>
            <person name="Nouioui I."/>
            <person name="Hezbri K."/>
            <person name="Abebe-Akele F."/>
            <person name="Simpson S."/>
            <person name="Morris K."/>
            <person name="Thomas K."/>
            <person name="Gtari M."/>
            <person name="Tisa L.S."/>
        </authorList>
    </citation>
    <scope>NUCLEOTIDE SEQUENCE [LARGE SCALE GENOMIC DNA]</scope>
    <source>
        <strain evidence="4">NRRL B-16219</strain>
    </source>
</reference>
<name>A0A1S1PT27_9ACTN</name>
<sequence length="425" mass="45062">MRLVHAADIHLDSPLRGLTRLGDGDLAHLLRQATRRALANLVDLSVDRAADALLLAGDVYDGTWRDYATGRFFVEQMGRLRDADIPVYMISGNHDAESEITRSLTLPPNVRVFASDRPGTHVADDLGLAVHGQSYATAAVHDNLVQRYPDALAGLVNVGLLHTAADGAEGHANYAPCSEDDLARTGYDYFALGHVHSHRVVHGGPLPGGTATRGDGPGGRQVAAFSGNLQGRTPRESGPKGALVVEIPQDGPARIEHVPCDVARWAVLTVDTAGADTLDDVLGRVTDELRAARDSAGDRPVVARTVLTGASRAAAGLADAERLREELRTVADGLQVCLEKIVNRVTDPRPAGAVDPELVSAVRAACDDLGTRPEDLAQWIGPLDREVGRLLRGADLLDLGDPRTFADLARRAGDGLLARLSGDDA</sequence>
<keyword evidence="4" id="KW-1185">Reference proteome</keyword>
<keyword evidence="1" id="KW-0378">Hydrolase</keyword>
<dbReference type="EMBL" id="MAXA01000235">
    <property type="protein sequence ID" value="OHV24401.1"/>
    <property type="molecule type" value="Genomic_DNA"/>
</dbReference>
<dbReference type="InterPro" id="IPR050535">
    <property type="entry name" value="DNA_Repair-Maintenance_Comp"/>
</dbReference>
<dbReference type="SUPFAM" id="SSF56300">
    <property type="entry name" value="Metallo-dependent phosphatases"/>
    <property type="match status" value="1"/>
</dbReference>
<dbReference type="InterPro" id="IPR029052">
    <property type="entry name" value="Metallo-depent_PP-like"/>
</dbReference>
<dbReference type="InterPro" id="IPR041796">
    <property type="entry name" value="Mre11_N"/>
</dbReference>
<gene>
    <name evidence="3" type="ORF">BBK14_05980</name>
</gene>
<accession>A0A1S1PT27</accession>
<proteinExistence type="predicted"/>
<dbReference type="AlphaFoldDB" id="A0A1S1PT27"/>
<dbReference type="RefSeq" id="WP_071065580.1">
    <property type="nucleotide sequence ID" value="NZ_MAXA01000235.1"/>
</dbReference>
<dbReference type="OrthoDB" id="9773856at2"/>
<dbReference type="PANTHER" id="PTHR30337">
    <property type="entry name" value="COMPONENT OF ATP-DEPENDENT DSDNA EXONUCLEASE"/>
    <property type="match status" value="1"/>
</dbReference>
<dbReference type="Proteomes" id="UP000179769">
    <property type="component" value="Unassembled WGS sequence"/>
</dbReference>
<dbReference type="Pfam" id="PF00149">
    <property type="entry name" value="Metallophos"/>
    <property type="match status" value="1"/>
</dbReference>
<dbReference type="Gene3D" id="3.60.21.10">
    <property type="match status" value="1"/>
</dbReference>
<evidence type="ECO:0000313" key="4">
    <source>
        <dbReference type="Proteomes" id="UP000179769"/>
    </source>
</evidence>
<dbReference type="CDD" id="cd00840">
    <property type="entry name" value="MPP_Mre11_N"/>
    <property type="match status" value="1"/>
</dbReference>
<comment type="caution">
    <text evidence="3">The sequence shown here is derived from an EMBL/GenBank/DDBJ whole genome shotgun (WGS) entry which is preliminary data.</text>
</comment>
<dbReference type="GO" id="GO:0016787">
    <property type="term" value="F:hydrolase activity"/>
    <property type="evidence" value="ECO:0007669"/>
    <property type="project" value="UniProtKB-KW"/>
</dbReference>